<accession>A0A2I4B3B1</accession>
<gene>
    <name evidence="3" type="primary">LOC106516430</name>
    <name evidence="4" type="synonym">LOC106516434</name>
</gene>
<feature type="compositionally biased region" description="Pro residues" evidence="1">
    <location>
        <begin position="26"/>
        <end position="39"/>
    </location>
</feature>
<dbReference type="Proteomes" id="UP000192220">
    <property type="component" value="Unplaced"/>
</dbReference>
<organism evidence="2 3">
    <name type="scientific">Austrofundulus limnaeus</name>
    <name type="common">Annual killifish</name>
    <dbReference type="NCBI Taxonomy" id="52670"/>
    <lineage>
        <taxon>Eukaryota</taxon>
        <taxon>Metazoa</taxon>
        <taxon>Chordata</taxon>
        <taxon>Craniata</taxon>
        <taxon>Vertebrata</taxon>
        <taxon>Euteleostomi</taxon>
        <taxon>Actinopterygii</taxon>
        <taxon>Neopterygii</taxon>
        <taxon>Teleostei</taxon>
        <taxon>Neoteleostei</taxon>
        <taxon>Acanthomorphata</taxon>
        <taxon>Ovalentaria</taxon>
        <taxon>Atherinomorphae</taxon>
        <taxon>Cyprinodontiformes</taxon>
        <taxon>Rivulidae</taxon>
        <taxon>Austrofundulus</taxon>
    </lineage>
</organism>
<dbReference type="KEGG" id="alim:106516434"/>
<dbReference type="KEGG" id="alim:106516430"/>
<protein>
    <submittedName>
        <fullName evidence="3 4">Protein transport protein SEC31-like</fullName>
    </submittedName>
</protein>
<keyword evidence="2" id="KW-1185">Reference proteome</keyword>
<evidence type="ECO:0000313" key="3">
    <source>
        <dbReference type="RefSeq" id="XP_013862245.1"/>
    </source>
</evidence>
<evidence type="ECO:0000256" key="1">
    <source>
        <dbReference type="SAM" id="MobiDB-lite"/>
    </source>
</evidence>
<dbReference type="RefSeq" id="XP_013862251.1">
    <property type="nucleotide sequence ID" value="XM_014006797.1"/>
</dbReference>
<evidence type="ECO:0000313" key="2">
    <source>
        <dbReference type="Proteomes" id="UP000192220"/>
    </source>
</evidence>
<name>A0A2I4B3B1_AUSLI</name>
<feature type="compositionally biased region" description="Low complexity" evidence="1">
    <location>
        <begin position="40"/>
        <end position="52"/>
    </location>
</feature>
<dbReference type="AlphaFoldDB" id="A0A2I4B3B1"/>
<reference evidence="3 4" key="1">
    <citation type="submission" date="2025-04" db="UniProtKB">
        <authorList>
            <consortium name="RefSeq"/>
        </authorList>
    </citation>
    <scope>IDENTIFICATION</scope>
    <source>
        <strain evidence="3 4">Quisiro</strain>
        <tissue evidence="3 4">Liver</tissue>
    </source>
</reference>
<feature type="region of interest" description="Disordered" evidence="1">
    <location>
        <begin position="1"/>
        <end position="75"/>
    </location>
</feature>
<evidence type="ECO:0000313" key="4">
    <source>
        <dbReference type="RefSeq" id="XP_013862251.1"/>
    </source>
</evidence>
<sequence length="75" mass="8008">MRNVWKRSQPVFKDQPHTSSQSPRVPLFPSPSRAPPPEAAAPEGEASAADPSETSEPPTADAAPPSHKLPSHTPY</sequence>
<proteinExistence type="predicted"/>
<dbReference type="GeneID" id="106516434"/>
<dbReference type="RefSeq" id="XP_013862245.1">
    <property type="nucleotide sequence ID" value="XM_014006791.1"/>
</dbReference>
<dbReference type="GeneID" id="106516430"/>